<protein>
    <submittedName>
        <fullName evidence="1">Unannotated protein</fullName>
    </submittedName>
</protein>
<reference evidence="1" key="1">
    <citation type="submission" date="2020-05" db="EMBL/GenBank/DDBJ databases">
        <authorList>
            <person name="Chiriac C."/>
            <person name="Salcher M."/>
            <person name="Ghai R."/>
            <person name="Kavagutti S V."/>
        </authorList>
    </citation>
    <scope>NUCLEOTIDE SEQUENCE</scope>
</reference>
<accession>A0A6J6JIG1</accession>
<dbReference type="AlphaFoldDB" id="A0A6J6JIG1"/>
<proteinExistence type="predicted"/>
<evidence type="ECO:0000313" key="1">
    <source>
        <dbReference type="EMBL" id="CAB4636238.1"/>
    </source>
</evidence>
<evidence type="ECO:0000313" key="3">
    <source>
        <dbReference type="EMBL" id="CAB4648797.1"/>
    </source>
</evidence>
<sequence>MDWIIGAYAASPTRDGWVEQEEAEFLEGIYRLKNLAGLEVPFSDSIHKFDEDWFIQRFPSNLQLVLTLIPGTTASVKSNPLWGISSNDESGRDSAVNFVKSCLKSVKKVNDAKGSKVVKAIQIHSAPGGTDSSTKALSKSLEQIHAIDWDGAQIVIEHCDALVSGQAKQKGYLDLSQEIQAIKMSMTPTRLSVNWGRSAIETRSAQGPIDHIKLARSEKLLSGLMFSGASGVDNRFGKAWADCHVPPTPLADHTSNLLETNSLMTTDEIKKCISAAGDLDYVGLKIAPLKEITVAQRVQTVAESLEVLEIANSLLN</sequence>
<dbReference type="EMBL" id="CAEZVW010000004">
    <property type="protein sequence ID" value="CAB4636238.1"/>
    <property type="molecule type" value="Genomic_DNA"/>
</dbReference>
<dbReference type="EMBL" id="CAEZWK010000005">
    <property type="protein sequence ID" value="CAB4648797.1"/>
    <property type="molecule type" value="Genomic_DNA"/>
</dbReference>
<evidence type="ECO:0000313" key="2">
    <source>
        <dbReference type="EMBL" id="CAB4647106.1"/>
    </source>
</evidence>
<dbReference type="Pfam" id="PF16154">
    <property type="entry name" value="DUF4862"/>
    <property type="match status" value="1"/>
</dbReference>
<dbReference type="InterPro" id="IPR032344">
    <property type="entry name" value="DUF4862"/>
</dbReference>
<name>A0A6J6JIG1_9ZZZZ</name>
<gene>
    <name evidence="1" type="ORF">UFOPK2157_00228</name>
    <name evidence="2" type="ORF">UFOPK2228_00323</name>
    <name evidence="3" type="ORF">UFOPK2245_00413</name>
</gene>
<dbReference type="EMBL" id="CAEZWF010000004">
    <property type="protein sequence ID" value="CAB4647106.1"/>
    <property type="molecule type" value="Genomic_DNA"/>
</dbReference>
<organism evidence="1">
    <name type="scientific">freshwater metagenome</name>
    <dbReference type="NCBI Taxonomy" id="449393"/>
    <lineage>
        <taxon>unclassified sequences</taxon>
        <taxon>metagenomes</taxon>
        <taxon>ecological metagenomes</taxon>
    </lineage>
</organism>